<dbReference type="InterPro" id="IPR045170">
    <property type="entry name" value="MTOX"/>
</dbReference>
<gene>
    <name evidence="7" type="ORF">LSH36_15g09081</name>
</gene>
<evidence type="ECO:0000256" key="1">
    <source>
        <dbReference type="ARBA" id="ARBA00001974"/>
    </source>
</evidence>
<keyword evidence="8" id="KW-1185">Reference proteome</keyword>
<sequence length="436" mass="49223">MADWDCIVIGAGIIGSWAAYHLSSVGRRTLLIDQFMIPHTRGSSGGQSRIIRKAYTKACYAEMMSEAYSWWEKKTGVLIIQHQDERGALEESQTSMDQYNLPYKLLMGDELAAKYPSIRGISDCRGLLDTDAGLLLPSRCLIAIQDEFKKKGGIIHDGEKVEDIIPGTPVTVITSKRRYKANKVVVAAGPWSKDILAKTGVDLPVKTMPGLVCYFHSHSPHIHSDVQRFPVVIEYSYSPGGAYRLVYIIPITEYPGLVKTMPGLCVFFKEKTPLRDTFGVDSGFPIIYTYLYYRPAEYRFVCAFPSLEYPGMVKLVTRGEPPAYYCHPDERDTRGSQDLVNILIEYVKKHLPGLDPTPMIMEPCVYSMTPDRDYIIDYHPRCKNILIAAGFSGHGYMRAPIIGLLVSQLIRHIPISYDLQPFRLDRFKWSSVKSNL</sequence>
<dbReference type="Pfam" id="PF01266">
    <property type="entry name" value="DAO"/>
    <property type="match status" value="1"/>
</dbReference>
<keyword evidence="5" id="KW-0560">Oxidoreductase</keyword>
<evidence type="ECO:0000256" key="4">
    <source>
        <dbReference type="ARBA" id="ARBA00022827"/>
    </source>
</evidence>
<dbReference type="AlphaFoldDB" id="A0AAD9KCL5"/>
<comment type="cofactor">
    <cofactor evidence="1">
        <name>FAD</name>
        <dbReference type="ChEBI" id="CHEBI:57692"/>
    </cofactor>
</comment>
<keyword evidence="3" id="KW-0285">Flavoprotein</keyword>
<dbReference type="GO" id="GO:0008115">
    <property type="term" value="F:sarcosine oxidase activity"/>
    <property type="evidence" value="ECO:0007669"/>
    <property type="project" value="TreeGrafter"/>
</dbReference>
<dbReference type="Proteomes" id="UP001208570">
    <property type="component" value="Unassembled WGS sequence"/>
</dbReference>
<accession>A0AAD9KCL5</accession>
<dbReference type="GO" id="GO:0050031">
    <property type="term" value="F:L-pipecolate oxidase activity"/>
    <property type="evidence" value="ECO:0007669"/>
    <property type="project" value="TreeGrafter"/>
</dbReference>
<dbReference type="Gene3D" id="3.30.9.10">
    <property type="entry name" value="D-Amino Acid Oxidase, subunit A, domain 2"/>
    <property type="match status" value="1"/>
</dbReference>
<dbReference type="SUPFAM" id="SSF54373">
    <property type="entry name" value="FAD-linked reductases, C-terminal domain"/>
    <property type="match status" value="1"/>
</dbReference>
<dbReference type="SUPFAM" id="SSF51905">
    <property type="entry name" value="FAD/NAD(P)-binding domain"/>
    <property type="match status" value="1"/>
</dbReference>
<protein>
    <recommendedName>
        <fullName evidence="6">FAD dependent oxidoreductase domain-containing protein</fullName>
    </recommendedName>
</protein>
<reference evidence="7" key="1">
    <citation type="journal article" date="2023" name="Mol. Biol. Evol.">
        <title>Third-Generation Sequencing Reveals the Adaptive Role of the Epigenome in Three Deep-Sea Polychaetes.</title>
        <authorList>
            <person name="Perez M."/>
            <person name="Aroh O."/>
            <person name="Sun Y."/>
            <person name="Lan Y."/>
            <person name="Juniper S.K."/>
            <person name="Young C.R."/>
            <person name="Angers B."/>
            <person name="Qian P.Y."/>
        </authorList>
    </citation>
    <scope>NUCLEOTIDE SEQUENCE</scope>
    <source>
        <strain evidence="7">P08H-3</strain>
    </source>
</reference>
<evidence type="ECO:0000256" key="2">
    <source>
        <dbReference type="ARBA" id="ARBA00010989"/>
    </source>
</evidence>
<comment type="caution">
    <text evidence="7">The sequence shown here is derived from an EMBL/GenBank/DDBJ whole genome shotgun (WGS) entry which is preliminary data.</text>
</comment>
<dbReference type="GO" id="GO:0050660">
    <property type="term" value="F:flavin adenine dinucleotide binding"/>
    <property type="evidence" value="ECO:0007669"/>
    <property type="project" value="InterPro"/>
</dbReference>
<evidence type="ECO:0000313" key="8">
    <source>
        <dbReference type="Proteomes" id="UP001208570"/>
    </source>
</evidence>
<comment type="similarity">
    <text evidence="2">Belongs to the MSOX/MTOX family.</text>
</comment>
<evidence type="ECO:0000256" key="5">
    <source>
        <dbReference type="ARBA" id="ARBA00023002"/>
    </source>
</evidence>
<evidence type="ECO:0000259" key="6">
    <source>
        <dbReference type="Pfam" id="PF01266"/>
    </source>
</evidence>
<dbReference type="GO" id="GO:0033514">
    <property type="term" value="P:L-lysine catabolic process to acetyl-CoA via L-pipecolate"/>
    <property type="evidence" value="ECO:0007669"/>
    <property type="project" value="TreeGrafter"/>
</dbReference>
<proteinExistence type="inferred from homology"/>
<dbReference type="PANTHER" id="PTHR10961">
    <property type="entry name" value="PEROXISOMAL SARCOSINE OXIDASE"/>
    <property type="match status" value="1"/>
</dbReference>
<feature type="domain" description="FAD dependent oxidoreductase" evidence="6">
    <location>
        <begin position="5"/>
        <end position="409"/>
    </location>
</feature>
<dbReference type="InterPro" id="IPR036188">
    <property type="entry name" value="FAD/NAD-bd_sf"/>
</dbReference>
<evidence type="ECO:0000256" key="3">
    <source>
        <dbReference type="ARBA" id="ARBA00022630"/>
    </source>
</evidence>
<dbReference type="EMBL" id="JAODUP010000015">
    <property type="protein sequence ID" value="KAK2168650.1"/>
    <property type="molecule type" value="Genomic_DNA"/>
</dbReference>
<keyword evidence="4" id="KW-0274">FAD</keyword>
<name>A0AAD9KCL5_9ANNE</name>
<dbReference type="PANTHER" id="PTHR10961:SF46">
    <property type="entry name" value="PEROXISOMAL SARCOSINE OXIDASE"/>
    <property type="match status" value="1"/>
</dbReference>
<organism evidence="7 8">
    <name type="scientific">Paralvinella palmiformis</name>
    <dbReference type="NCBI Taxonomy" id="53620"/>
    <lineage>
        <taxon>Eukaryota</taxon>
        <taxon>Metazoa</taxon>
        <taxon>Spiralia</taxon>
        <taxon>Lophotrochozoa</taxon>
        <taxon>Annelida</taxon>
        <taxon>Polychaeta</taxon>
        <taxon>Sedentaria</taxon>
        <taxon>Canalipalpata</taxon>
        <taxon>Terebellida</taxon>
        <taxon>Terebelliformia</taxon>
        <taxon>Alvinellidae</taxon>
        <taxon>Paralvinella</taxon>
    </lineage>
</organism>
<dbReference type="Gene3D" id="3.50.50.60">
    <property type="entry name" value="FAD/NAD(P)-binding domain"/>
    <property type="match status" value="3"/>
</dbReference>
<evidence type="ECO:0000313" key="7">
    <source>
        <dbReference type="EMBL" id="KAK2168650.1"/>
    </source>
</evidence>
<dbReference type="InterPro" id="IPR006076">
    <property type="entry name" value="FAD-dep_OxRdtase"/>
</dbReference>
<dbReference type="GO" id="GO:0005777">
    <property type="term" value="C:peroxisome"/>
    <property type="evidence" value="ECO:0007669"/>
    <property type="project" value="TreeGrafter"/>
</dbReference>